<sequence>MNVQTEMPEEGANFVDFDSLLYPPQFAAECFGLTTRRLKDIEEENGIEIRRVPRGTATARAYTLDDIFTIAALRRAKGYAKGLQRQIVVSTFVQKGGTGKTTTAVNFAIYLQLAGLKTLIIDNDPQGDSSCMLGYDPDLSDADLKVMGIPADRLVDGHLGNLVSPLLRMRPFPSKTLNEVIKKPFGENGVHLIPSDGYLDDLGVALDAANNSDFWYAQWIEAGNTGGLPDCDLSIYDVIIFDNAPAASRLTKNSVAACDLLLCPIRMDKFSFRALMRLHDWVVRFAQDYKRSPALAALPTMFIKNRRRLLENLVLLNELFPDRVTDERLYFSEDYGKALDQGVPLLLWKGATSKTFESARTVFGEILERMRAIA</sequence>
<evidence type="ECO:0000313" key="2">
    <source>
        <dbReference type="EMBL" id="AJE23797.1"/>
    </source>
</evidence>
<dbReference type="KEGG" id="acx:Achr_f1020"/>
<dbReference type="PANTHER" id="PTHR13696">
    <property type="entry name" value="P-LOOP CONTAINING NUCLEOSIDE TRIPHOSPHATE HYDROLASE"/>
    <property type="match status" value="1"/>
</dbReference>
<protein>
    <submittedName>
        <fullName evidence="2">ATPase involved in plasmid partitioning ParA</fullName>
    </submittedName>
</protein>
<dbReference type="RefSeq" id="WP_052264086.1">
    <property type="nucleotide sequence ID" value="NZ_CP010421.1"/>
</dbReference>
<evidence type="ECO:0000259" key="1">
    <source>
        <dbReference type="Pfam" id="PF13614"/>
    </source>
</evidence>
<dbReference type="Proteomes" id="UP000068210">
    <property type="component" value="Plasmid pAcX50f"/>
</dbReference>
<feature type="domain" description="AAA" evidence="1">
    <location>
        <begin position="88"/>
        <end position="289"/>
    </location>
</feature>
<dbReference type="HOGENOM" id="CLU_741596_0_0_6"/>
<accession>A0A0C4WXV8</accession>
<dbReference type="EMBL" id="CP010421">
    <property type="protein sequence ID" value="AJE23797.1"/>
    <property type="molecule type" value="Genomic_DNA"/>
</dbReference>
<dbReference type="Gene3D" id="3.40.50.300">
    <property type="entry name" value="P-loop containing nucleotide triphosphate hydrolases"/>
    <property type="match status" value="1"/>
</dbReference>
<dbReference type="GeneID" id="61933379"/>
<dbReference type="Pfam" id="PF13614">
    <property type="entry name" value="AAA_31"/>
    <property type="match status" value="1"/>
</dbReference>
<dbReference type="InterPro" id="IPR025669">
    <property type="entry name" value="AAA_dom"/>
</dbReference>
<dbReference type="InterPro" id="IPR027417">
    <property type="entry name" value="P-loop_NTPase"/>
</dbReference>
<keyword evidence="2" id="KW-0614">Plasmid</keyword>
<gene>
    <name evidence="2" type="primary">parA</name>
    <name evidence="2" type="ORF">Achr_f1020</name>
</gene>
<dbReference type="PANTHER" id="PTHR13696:SF99">
    <property type="entry name" value="COBYRINIC ACID AC-DIAMIDE SYNTHASE"/>
    <property type="match status" value="1"/>
</dbReference>
<organism evidence="2 3">
    <name type="scientific">Azotobacter chroococcum NCIMB 8003</name>
    <dbReference type="NCBI Taxonomy" id="1328314"/>
    <lineage>
        <taxon>Bacteria</taxon>
        <taxon>Pseudomonadati</taxon>
        <taxon>Pseudomonadota</taxon>
        <taxon>Gammaproteobacteria</taxon>
        <taxon>Pseudomonadales</taxon>
        <taxon>Pseudomonadaceae</taxon>
        <taxon>Azotobacter</taxon>
    </lineage>
</organism>
<evidence type="ECO:0000313" key="3">
    <source>
        <dbReference type="Proteomes" id="UP000068210"/>
    </source>
</evidence>
<proteinExistence type="predicted"/>
<geneLocation type="plasmid" evidence="2 3">
    <name>pAcX50f</name>
</geneLocation>
<name>A0A0C4WXV8_9GAMM</name>
<dbReference type="CDD" id="cd02042">
    <property type="entry name" value="ParAB_family"/>
    <property type="match status" value="1"/>
</dbReference>
<dbReference type="SUPFAM" id="SSF52540">
    <property type="entry name" value="P-loop containing nucleoside triphosphate hydrolases"/>
    <property type="match status" value="1"/>
</dbReference>
<dbReference type="InterPro" id="IPR050678">
    <property type="entry name" value="DNA_Partitioning_ATPase"/>
</dbReference>
<keyword evidence="3" id="KW-1185">Reference proteome</keyword>
<reference evidence="2 3" key="1">
    <citation type="journal article" date="2015" name="PLoS ONE">
        <title>Azotobacter Genomes: The Genome of Azotobacter chroococcum NCIMB 8003 (ATCC 4412).</title>
        <authorList>
            <person name="Robson R.L."/>
            <person name="Jones R."/>
            <person name="Robson R.M."/>
            <person name="Schwartz A."/>
            <person name="Richardson T.H."/>
        </authorList>
    </citation>
    <scope>NUCLEOTIDE SEQUENCE [LARGE SCALE GENOMIC DNA]</scope>
    <source>
        <strain evidence="2 3">NCIMB 8003</strain>
        <plasmid evidence="3">Plasmid pAcX50f</plasmid>
    </source>
</reference>
<dbReference type="AlphaFoldDB" id="A0A0C4WXV8"/>